<name>A0ABN0U9A7_9ACTN</name>
<dbReference type="InterPro" id="IPR050109">
    <property type="entry name" value="HTH-type_TetR-like_transc_reg"/>
</dbReference>
<dbReference type="SUPFAM" id="SSF46689">
    <property type="entry name" value="Homeodomain-like"/>
    <property type="match status" value="1"/>
</dbReference>
<evidence type="ECO:0000313" key="6">
    <source>
        <dbReference type="Proteomes" id="UP001500967"/>
    </source>
</evidence>
<sequence length="233" mass="24254">MGAMEDGALRTYGGVAGAERAAERRAALLAAGLELLGSPTGPGELTVRGVCRHAGLTARYFYESFADRDALTAAVYDGVVADLGADVLAALEGAPRTAREQTRAGLAALIGNIAEDPRRGRLLFSRSLGASPVVAARRAESTRWFVDLLTAQVRGFYGVSRTPRLDVAAELLVGGVAQVLTSWLDGVLELGAEELTEHCTGLFLALAGERSHVGDGGESTGPPGGPREGRGRR</sequence>
<dbReference type="Gene3D" id="1.10.357.10">
    <property type="entry name" value="Tetracycline Repressor, domain 2"/>
    <property type="match status" value="1"/>
</dbReference>
<gene>
    <name evidence="5" type="ORF">GCM10009539_30430</name>
</gene>
<dbReference type="InterPro" id="IPR036271">
    <property type="entry name" value="Tet_transcr_reg_TetR-rel_C_sf"/>
</dbReference>
<feature type="domain" description="HTH tetR-type" evidence="4">
    <location>
        <begin position="22"/>
        <end position="83"/>
    </location>
</feature>
<evidence type="ECO:0000256" key="1">
    <source>
        <dbReference type="ARBA" id="ARBA00023125"/>
    </source>
</evidence>
<protein>
    <submittedName>
        <fullName evidence="5">TetR/AcrR family transcriptional regulator</fullName>
    </submittedName>
</protein>
<dbReference type="InterPro" id="IPR009057">
    <property type="entry name" value="Homeodomain-like_sf"/>
</dbReference>
<keyword evidence="6" id="KW-1185">Reference proteome</keyword>
<keyword evidence="1 2" id="KW-0238">DNA-binding</keyword>
<feature type="DNA-binding region" description="H-T-H motif" evidence="2">
    <location>
        <begin position="46"/>
        <end position="65"/>
    </location>
</feature>
<dbReference type="PANTHER" id="PTHR30055">
    <property type="entry name" value="HTH-TYPE TRANSCRIPTIONAL REGULATOR RUTR"/>
    <property type="match status" value="1"/>
</dbReference>
<dbReference type="EMBL" id="BAAAGX010000011">
    <property type="protein sequence ID" value="GAA0242926.1"/>
    <property type="molecule type" value="Genomic_DNA"/>
</dbReference>
<dbReference type="PANTHER" id="PTHR30055:SF209">
    <property type="entry name" value="POSSIBLE TRANSCRIPTIONAL REGULATORY PROTEIN (PROBABLY TETR-FAMILY)"/>
    <property type="match status" value="1"/>
</dbReference>
<evidence type="ECO:0000256" key="2">
    <source>
        <dbReference type="PROSITE-ProRule" id="PRU00335"/>
    </source>
</evidence>
<proteinExistence type="predicted"/>
<evidence type="ECO:0000313" key="5">
    <source>
        <dbReference type="EMBL" id="GAA0242926.1"/>
    </source>
</evidence>
<dbReference type="RefSeq" id="WP_344649475.1">
    <property type="nucleotide sequence ID" value="NZ_BAAAGX010000011.1"/>
</dbReference>
<comment type="caution">
    <text evidence="5">The sequence shown here is derived from an EMBL/GenBank/DDBJ whole genome shotgun (WGS) entry which is preliminary data.</text>
</comment>
<evidence type="ECO:0000256" key="3">
    <source>
        <dbReference type="SAM" id="MobiDB-lite"/>
    </source>
</evidence>
<organism evidence="5 6">
    <name type="scientific">Cryptosporangium japonicum</name>
    <dbReference type="NCBI Taxonomy" id="80872"/>
    <lineage>
        <taxon>Bacteria</taxon>
        <taxon>Bacillati</taxon>
        <taxon>Actinomycetota</taxon>
        <taxon>Actinomycetes</taxon>
        <taxon>Cryptosporangiales</taxon>
        <taxon>Cryptosporangiaceae</taxon>
        <taxon>Cryptosporangium</taxon>
    </lineage>
</organism>
<dbReference type="Proteomes" id="UP001500967">
    <property type="component" value="Unassembled WGS sequence"/>
</dbReference>
<dbReference type="PROSITE" id="PS50977">
    <property type="entry name" value="HTH_TETR_2"/>
    <property type="match status" value="1"/>
</dbReference>
<dbReference type="InterPro" id="IPR001647">
    <property type="entry name" value="HTH_TetR"/>
</dbReference>
<evidence type="ECO:0000259" key="4">
    <source>
        <dbReference type="PROSITE" id="PS50977"/>
    </source>
</evidence>
<dbReference type="SUPFAM" id="SSF48498">
    <property type="entry name" value="Tetracyclin repressor-like, C-terminal domain"/>
    <property type="match status" value="1"/>
</dbReference>
<feature type="region of interest" description="Disordered" evidence="3">
    <location>
        <begin position="212"/>
        <end position="233"/>
    </location>
</feature>
<reference evidence="5 6" key="1">
    <citation type="journal article" date="2019" name="Int. J. Syst. Evol. Microbiol.">
        <title>The Global Catalogue of Microorganisms (GCM) 10K type strain sequencing project: providing services to taxonomists for standard genome sequencing and annotation.</title>
        <authorList>
            <consortium name="The Broad Institute Genomics Platform"/>
            <consortium name="The Broad Institute Genome Sequencing Center for Infectious Disease"/>
            <person name="Wu L."/>
            <person name="Ma J."/>
        </authorList>
    </citation>
    <scope>NUCLEOTIDE SEQUENCE [LARGE SCALE GENOMIC DNA]</scope>
    <source>
        <strain evidence="5 6">JCM 10425</strain>
    </source>
</reference>
<accession>A0ABN0U9A7</accession>